<dbReference type="InterPro" id="IPR006201">
    <property type="entry name" value="Neur_channel"/>
</dbReference>
<sequence length="446" mass="50888">MVKLKCLVTLFQIGVSVFLDLGVYAGFQIETARPQPIWNSTHTDQLRRDLLLNYDKFARPAQHYNVTRVKLGLTIRHVEVNEFKSTLTVYSWFKMSWDDEKLRWDPSKYGDINILNLADHELWQPDIFLYNSATGTSVSHYNSHCIVYSNGNVLWVPPAQFAVLCNLNLKYWPFDWQHCTLKFGSWTYSGDQIDLEIFNNSSGGGVELDMLIENSEWKIRSASIVKNVTYYACCKEPYPDVSVDIILDRISPSYKAVIVTPVVVIVFLILLTFWLPPNAGEKIILNGCTAIVVCLFMLYFTQKMPAMGTHTPLIVLFYSSCLYIVAFSTISSVIVITISRSKHANALPWVIKQRLMGNFGKYLGLTTYIRQSSISVHRVTAEEMRDHQVTDFDDVHVGEEHGIVRSLHSEKMPHQEDWILLAAAIDKISFVAYSLLFAILAIVYSV</sequence>
<evidence type="ECO:0000259" key="6">
    <source>
        <dbReference type="Pfam" id="PF02931"/>
    </source>
</evidence>
<dbReference type="OrthoDB" id="410315at2759"/>
<protein>
    <submittedName>
        <fullName evidence="9">Acetylcholine receptor subunit alpha-type acr-16-like isoform X1</fullName>
    </submittedName>
</protein>
<dbReference type="SUPFAM" id="SSF63712">
    <property type="entry name" value="Nicotinic receptor ligand binding domain-like"/>
    <property type="match status" value="1"/>
</dbReference>
<dbReference type="GO" id="GO:0016020">
    <property type="term" value="C:membrane"/>
    <property type="evidence" value="ECO:0007669"/>
    <property type="project" value="UniProtKB-SubCell"/>
</dbReference>
<dbReference type="FunFam" id="2.70.170.10:FF:000030">
    <property type="entry name" value="AcetylCholine Receptor"/>
    <property type="match status" value="1"/>
</dbReference>
<evidence type="ECO:0000256" key="3">
    <source>
        <dbReference type="ARBA" id="ARBA00022989"/>
    </source>
</evidence>
<organism evidence="8 9">
    <name type="scientific">Sitophilus oryzae</name>
    <name type="common">Rice weevil</name>
    <name type="synonym">Curculio oryzae</name>
    <dbReference type="NCBI Taxonomy" id="7048"/>
    <lineage>
        <taxon>Eukaryota</taxon>
        <taxon>Metazoa</taxon>
        <taxon>Ecdysozoa</taxon>
        <taxon>Arthropoda</taxon>
        <taxon>Hexapoda</taxon>
        <taxon>Insecta</taxon>
        <taxon>Pterygota</taxon>
        <taxon>Neoptera</taxon>
        <taxon>Endopterygota</taxon>
        <taxon>Coleoptera</taxon>
        <taxon>Polyphaga</taxon>
        <taxon>Cucujiformia</taxon>
        <taxon>Curculionidae</taxon>
        <taxon>Dryophthorinae</taxon>
        <taxon>Sitophilus</taxon>
    </lineage>
</organism>
<keyword evidence="8" id="KW-1185">Reference proteome</keyword>
<dbReference type="GO" id="GO:0004888">
    <property type="term" value="F:transmembrane signaling receptor activity"/>
    <property type="evidence" value="ECO:0007669"/>
    <property type="project" value="InterPro"/>
</dbReference>
<name>A0A6J2YT03_SITOR</name>
<dbReference type="Gene3D" id="1.20.58.390">
    <property type="entry name" value="Neurotransmitter-gated ion-channel transmembrane domain"/>
    <property type="match status" value="1"/>
</dbReference>
<dbReference type="InParanoid" id="A0A6J2YT03"/>
<dbReference type="CDD" id="cd18997">
    <property type="entry name" value="LGIC_ECD_nAChR"/>
    <property type="match status" value="1"/>
</dbReference>
<dbReference type="Gene3D" id="2.70.170.10">
    <property type="entry name" value="Neurotransmitter-gated ion-channel ligand-binding domain"/>
    <property type="match status" value="1"/>
</dbReference>
<feature type="transmembrane region" description="Helical" evidence="5">
    <location>
        <begin position="283"/>
        <end position="301"/>
    </location>
</feature>
<gene>
    <name evidence="9" type="primary">LOC115890995</name>
</gene>
<reference evidence="9" key="1">
    <citation type="submission" date="2025-08" db="UniProtKB">
        <authorList>
            <consortium name="RefSeq"/>
        </authorList>
    </citation>
    <scope>IDENTIFICATION</scope>
    <source>
        <tissue evidence="9">Gonads</tissue>
    </source>
</reference>
<dbReference type="Proteomes" id="UP000504635">
    <property type="component" value="Unplaced"/>
</dbReference>
<dbReference type="InterPro" id="IPR036734">
    <property type="entry name" value="Neur_chan_lig-bd_sf"/>
</dbReference>
<accession>A0A6J2YT03</accession>
<evidence type="ECO:0000256" key="2">
    <source>
        <dbReference type="ARBA" id="ARBA00022692"/>
    </source>
</evidence>
<evidence type="ECO:0000313" key="9">
    <source>
        <dbReference type="RefSeq" id="XP_030767238.1"/>
    </source>
</evidence>
<evidence type="ECO:0000256" key="4">
    <source>
        <dbReference type="ARBA" id="ARBA00023136"/>
    </source>
</evidence>
<dbReference type="InterPro" id="IPR038050">
    <property type="entry name" value="Neuro_actylchol_rec"/>
</dbReference>
<feature type="transmembrane region" description="Helical" evidence="5">
    <location>
        <begin position="313"/>
        <end position="338"/>
    </location>
</feature>
<evidence type="ECO:0000313" key="8">
    <source>
        <dbReference type="Proteomes" id="UP000504635"/>
    </source>
</evidence>
<dbReference type="PRINTS" id="PR00252">
    <property type="entry name" value="NRIONCHANNEL"/>
</dbReference>
<dbReference type="InterPro" id="IPR006029">
    <property type="entry name" value="Neurotrans-gated_channel_TM"/>
</dbReference>
<keyword evidence="3 5" id="KW-1133">Transmembrane helix</keyword>
<feature type="transmembrane region" description="Helical" evidence="5">
    <location>
        <begin position="256"/>
        <end position="276"/>
    </location>
</feature>
<dbReference type="Pfam" id="PF02932">
    <property type="entry name" value="Neur_chan_memb"/>
    <property type="match status" value="1"/>
</dbReference>
<dbReference type="AlphaFoldDB" id="A0A6J2YT03"/>
<dbReference type="InterPro" id="IPR036719">
    <property type="entry name" value="Neuro-gated_channel_TM_sf"/>
</dbReference>
<dbReference type="CDD" id="cd19051">
    <property type="entry name" value="LGIC_TM_cation"/>
    <property type="match status" value="1"/>
</dbReference>
<dbReference type="PANTHER" id="PTHR18945">
    <property type="entry name" value="NEUROTRANSMITTER GATED ION CHANNEL"/>
    <property type="match status" value="1"/>
</dbReference>
<dbReference type="GO" id="GO:0005230">
    <property type="term" value="F:extracellular ligand-gated monoatomic ion channel activity"/>
    <property type="evidence" value="ECO:0007669"/>
    <property type="project" value="InterPro"/>
</dbReference>
<dbReference type="FunCoup" id="A0A6J2YT03">
    <property type="interactions" value="2"/>
</dbReference>
<dbReference type="Pfam" id="PF02931">
    <property type="entry name" value="Neur_chan_LBD"/>
    <property type="match status" value="1"/>
</dbReference>
<evidence type="ECO:0000256" key="5">
    <source>
        <dbReference type="SAM" id="Phobius"/>
    </source>
</evidence>
<proteinExistence type="predicted"/>
<dbReference type="KEGG" id="soy:115890995"/>
<evidence type="ECO:0000259" key="7">
    <source>
        <dbReference type="Pfam" id="PF02932"/>
    </source>
</evidence>
<keyword evidence="4 5" id="KW-0472">Membrane</keyword>
<feature type="domain" description="Neurotransmitter-gated ion-channel ligand-binding" evidence="6">
    <location>
        <begin position="44"/>
        <end position="249"/>
    </location>
</feature>
<dbReference type="CTD" id="115890995"/>
<evidence type="ECO:0000256" key="1">
    <source>
        <dbReference type="ARBA" id="ARBA00004141"/>
    </source>
</evidence>
<feature type="domain" description="Neurotransmitter-gated ion-channel transmembrane" evidence="7">
    <location>
        <begin position="258"/>
        <end position="368"/>
    </location>
</feature>
<feature type="transmembrane region" description="Helical" evidence="5">
    <location>
        <begin position="418"/>
        <end position="444"/>
    </location>
</feature>
<keyword evidence="2 5" id="KW-0812">Transmembrane</keyword>
<comment type="subcellular location">
    <subcellularLocation>
        <location evidence="1">Membrane</location>
        <topology evidence="1">Multi-pass membrane protein</topology>
    </subcellularLocation>
</comment>
<dbReference type="InterPro" id="IPR006202">
    <property type="entry name" value="Neur_chan_lig-bd"/>
</dbReference>
<dbReference type="RefSeq" id="XP_030767238.1">
    <property type="nucleotide sequence ID" value="XM_030911378.1"/>
</dbReference>
<dbReference type="SUPFAM" id="SSF90112">
    <property type="entry name" value="Neurotransmitter-gated ion-channel transmembrane pore"/>
    <property type="match status" value="1"/>
</dbReference>
<dbReference type="GeneID" id="115890995"/>